<dbReference type="PANTHER" id="PTHR46825:SF9">
    <property type="entry name" value="BETA-LACTAMASE-RELATED DOMAIN-CONTAINING PROTEIN"/>
    <property type="match status" value="1"/>
</dbReference>
<feature type="chain" id="PRO_5046622569" evidence="1">
    <location>
        <begin position="24"/>
        <end position="371"/>
    </location>
</feature>
<dbReference type="Proteomes" id="UP000661696">
    <property type="component" value="Unassembled WGS sequence"/>
</dbReference>
<dbReference type="InterPro" id="IPR012338">
    <property type="entry name" value="Beta-lactam/transpept-like"/>
</dbReference>
<evidence type="ECO:0000256" key="1">
    <source>
        <dbReference type="SAM" id="SignalP"/>
    </source>
</evidence>
<comment type="caution">
    <text evidence="3">The sequence shown here is derived from an EMBL/GenBank/DDBJ whole genome shotgun (WGS) entry which is preliminary data.</text>
</comment>
<evidence type="ECO:0000313" key="4">
    <source>
        <dbReference type="Proteomes" id="UP000661696"/>
    </source>
</evidence>
<sequence>MIKKFTFLFLFYCLCSCTTETPATPAAPVDKNAIIDSTITAFQKTLLEQQIDSVFKKYNFNGSIAVFKDSLQLYRKDQGFSDFQKKVKIDSNTVFAIGSVSKQFTASLILLQMEQGKLNVTDKASKFLKNFQTKEYENITIHQLLNHTSGLNTFGGKLMFRSGSDFFYSNDGFNALGQIVETVSGKTFDENALELFKKAGMKNSSTGSVFEGKDFASAYLGNTTKFAAVPNMPKRLAGKDIGTPAGGILSTIQDLHIWNNALYGGKILKPETLKQFLSKSAERHHAILGKMGYGYGIMMNIGKPESYFHSGYIKGSPSLNIYYPQTKTSVIILSNIADEEKGKSSTFRPHVEVKKITDHLENTLLQLKTKH</sequence>
<dbReference type="Pfam" id="PF00144">
    <property type="entry name" value="Beta-lactamase"/>
    <property type="match status" value="1"/>
</dbReference>
<feature type="signal peptide" evidence="1">
    <location>
        <begin position="1"/>
        <end position="23"/>
    </location>
</feature>
<dbReference type="EMBL" id="JAELVM010000001">
    <property type="protein sequence ID" value="MBL1219235.1"/>
    <property type="molecule type" value="Genomic_DNA"/>
</dbReference>
<reference evidence="3 4" key="1">
    <citation type="submission" date="2020-12" db="EMBL/GenBank/DDBJ databases">
        <title>Chryseobacterium endoalhailicus sp. nov., isolated from seed of leguminous plant.</title>
        <authorList>
            <person name="Zhang X."/>
        </authorList>
    </citation>
    <scope>NUCLEOTIDE SEQUENCE [LARGE SCALE GENOMIC DNA]</scope>
    <source>
        <strain evidence="3 4">L7</strain>
    </source>
</reference>
<protein>
    <submittedName>
        <fullName evidence="3">Beta-lactamase family protein</fullName>
    </submittedName>
</protein>
<evidence type="ECO:0000313" key="3">
    <source>
        <dbReference type="EMBL" id="MBL1219235.1"/>
    </source>
</evidence>
<dbReference type="InterPro" id="IPR050491">
    <property type="entry name" value="AmpC-like"/>
</dbReference>
<dbReference type="InterPro" id="IPR001466">
    <property type="entry name" value="Beta-lactam-related"/>
</dbReference>
<organism evidence="3 4">
    <name type="scientific">Chryseobacterium endalhagicum</name>
    <dbReference type="NCBI Taxonomy" id="2797638"/>
    <lineage>
        <taxon>Bacteria</taxon>
        <taxon>Pseudomonadati</taxon>
        <taxon>Bacteroidota</taxon>
        <taxon>Flavobacteriia</taxon>
        <taxon>Flavobacteriales</taxon>
        <taxon>Weeksellaceae</taxon>
        <taxon>Chryseobacterium group</taxon>
        <taxon>Chryseobacterium</taxon>
    </lineage>
</organism>
<proteinExistence type="predicted"/>
<keyword evidence="4" id="KW-1185">Reference proteome</keyword>
<gene>
    <name evidence="3" type="ORF">JET18_00165</name>
</gene>
<dbReference type="Gene3D" id="3.40.710.10">
    <property type="entry name" value="DD-peptidase/beta-lactamase superfamily"/>
    <property type="match status" value="1"/>
</dbReference>
<keyword evidence="1" id="KW-0732">Signal</keyword>
<dbReference type="PANTHER" id="PTHR46825">
    <property type="entry name" value="D-ALANYL-D-ALANINE-CARBOXYPEPTIDASE/ENDOPEPTIDASE AMPH"/>
    <property type="match status" value="1"/>
</dbReference>
<dbReference type="SUPFAM" id="SSF56601">
    <property type="entry name" value="beta-lactamase/transpeptidase-like"/>
    <property type="match status" value="1"/>
</dbReference>
<feature type="domain" description="Beta-lactamase-related" evidence="2">
    <location>
        <begin position="62"/>
        <end position="341"/>
    </location>
</feature>
<name>A0ABS1Q9F7_9FLAO</name>
<evidence type="ECO:0000259" key="2">
    <source>
        <dbReference type="Pfam" id="PF00144"/>
    </source>
</evidence>
<accession>A0ABS1Q9F7</accession>
<dbReference type="RefSeq" id="WP_202088271.1">
    <property type="nucleotide sequence ID" value="NZ_JAELVM010000001.1"/>
</dbReference>